<protein>
    <submittedName>
        <fullName evidence="1">Uncharacterized protein</fullName>
    </submittedName>
</protein>
<evidence type="ECO:0000313" key="2">
    <source>
        <dbReference type="Proteomes" id="UP001215280"/>
    </source>
</evidence>
<organism evidence="1 2">
    <name type="scientific">Mycena maculata</name>
    <dbReference type="NCBI Taxonomy" id="230809"/>
    <lineage>
        <taxon>Eukaryota</taxon>
        <taxon>Fungi</taxon>
        <taxon>Dikarya</taxon>
        <taxon>Basidiomycota</taxon>
        <taxon>Agaricomycotina</taxon>
        <taxon>Agaricomycetes</taxon>
        <taxon>Agaricomycetidae</taxon>
        <taxon>Agaricales</taxon>
        <taxon>Marasmiineae</taxon>
        <taxon>Mycenaceae</taxon>
        <taxon>Mycena</taxon>
    </lineage>
</organism>
<evidence type="ECO:0000313" key="1">
    <source>
        <dbReference type="EMBL" id="KAJ7754395.1"/>
    </source>
</evidence>
<accession>A0AAD7NB62</accession>
<keyword evidence="2" id="KW-1185">Reference proteome</keyword>
<dbReference type="AlphaFoldDB" id="A0AAD7NB62"/>
<reference evidence="1" key="1">
    <citation type="submission" date="2023-03" db="EMBL/GenBank/DDBJ databases">
        <title>Massive genome expansion in bonnet fungi (Mycena s.s.) driven by repeated elements and novel gene families across ecological guilds.</title>
        <authorList>
            <consortium name="Lawrence Berkeley National Laboratory"/>
            <person name="Harder C.B."/>
            <person name="Miyauchi S."/>
            <person name="Viragh M."/>
            <person name="Kuo A."/>
            <person name="Thoen E."/>
            <person name="Andreopoulos B."/>
            <person name="Lu D."/>
            <person name="Skrede I."/>
            <person name="Drula E."/>
            <person name="Henrissat B."/>
            <person name="Morin E."/>
            <person name="Kohler A."/>
            <person name="Barry K."/>
            <person name="LaButti K."/>
            <person name="Morin E."/>
            <person name="Salamov A."/>
            <person name="Lipzen A."/>
            <person name="Mereny Z."/>
            <person name="Hegedus B."/>
            <person name="Baldrian P."/>
            <person name="Stursova M."/>
            <person name="Weitz H."/>
            <person name="Taylor A."/>
            <person name="Grigoriev I.V."/>
            <person name="Nagy L.G."/>
            <person name="Martin F."/>
            <person name="Kauserud H."/>
        </authorList>
    </citation>
    <scope>NUCLEOTIDE SEQUENCE</scope>
    <source>
        <strain evidence="1">CBHHK188m</strain>
    </source>
</reference>
<dbReference type="EMBL" id="JARJLG010000067">
    <property type="protein sequence ID" value="KAJ7754395.1"/>
    <property type="molecule type" value="Genomic_DNA"/>
</dbReference>
<proteinExistence type="predicted"/>
<gene>
    <name evidence="1" type="ORF">DFH07DRAFT_773787</name>
</gene>
<sequence length="496" mass="54425">MLLLDDGKGDGQVGGGSVEVQENGWMCTDGTKSLLNRPQAARTQEQILDGLTSSTSKLLHTHSVDAPTPQTSASGVGSGLWDVSMNEHFGIRSSLKDRTLQLSFGIGVSGPLYGVNSPAWPLEQGASAESGLQDVSANMCGWEGETAERKRERQCGSIDAEYRVHNGEEAAHERRVAGPMLELCGGGWRGRRAPMGMGWDWDTQTNRKDSQIAQTEVYATGVEHTFEPNVFRVSEGIRLVNVPPSPTRSVANGQGAQCPNEALRTSLSLAHAVLACTQRSINIQRPYADTAVCTHPARACTEISKPRFSAFCFPPTRTRHSRWTRRAQHLCAPDLLYNSTPQTHEWCVLGTSKPLHIGTKPAVFVVSPTPQGPLECEDNTGGGSSELGLEGGMRSPPHGTYEKIKWQSHAGNSFLRETAFWSKVKWVWANWRRGSATYKFQEPWLDGFVNPHRKHAVNARTDLQLNFDCTDPRRFKRLGSAAKTESIEQLAHANPC</sequence>
<comment type="caution">
    <text evidence="1">The sequence shown here is derived from an EMBL/GenBank/DDBJ whole genome shotgun (WGS) entry which is preliminary data.</text>
</comment>
<name>A0AAD7NB62_9AGAR</name>
<dbReference type="Proteomes" id="UP001215280">
    <property type="component" value="Unassembled WGS sequence"/>
</dbReference>